<accession>A0AA89C1V2</accession>
<reference evidence="2" key="1">
    <citation type="submission" date="2019-08" db="EMBL/GenBank/DDBJ databases">
        <title>The improved chromosome-level genome for the pearl oyster Pinctada fucata martensii using PacBio sequencing and Hi-C.</title>
        <authorList>
            <person name="Zheng Z."/>
        </authorList>
    </citation>
    <scope>NUCLEOTIDE SEQUENCE</scope>
    <source>
        <strain evidence="2">ZZ-2019</strain>
        <tissue evidence="2">Adductor muscle</tissue>
    </source>
</reference>
<feature type="compositionally biased region" description="Polar residues" evidence="1">
    <location>
        <begin position="124"/>
        <end position="139"/>
    </location>
</feature>
<feature type="region of interest" description="Disordered" evidence="1">
    <location>
        <begin position="1"/>
        <end position="163"/>
    </location>
</feature>
<gene>
    <name evidence="2" type="ORF">FSP39_023567</name>
</gene>
<evidence type="ECO:0000313" key="2">
    <source>
        <dbReference type="EMBL" id="KAK3105367.1"/>
    </source>
</evidence>
<name>A0AA89C1V2_PINIB</name>
<dbReference type="EMBL" id="VSWD01000004">
    <property type="protein sequence ID" value="KAK3105367.1"/>
    <property type="molecule type" value="Genomic_DNA"/>
</dbReference>
<dbReference type="AlphaFoldDB" id="A0AA89C1V2"/>
<comment type="caution">
    <text evidence="2">The sequence shown here is derived from an EMBL/GenBank/DDBJ whole genome shotgun (WGS) entry which is preliminary data.</text>
</comment>
<evidence type="ECO:0000313" key="3">
    <source>
        <dbReference type="Proteomes" id="UP001186944"/>
    </source>
</evidence>
<sequence length="183" mass="20321">MPAVKLGRREKTRLDNSFSSVRSPNAVRIAPPDPHRLSSPRLFKVKPTNSNESRRAPDTQAVVTALKEKRRQESQQSNVSTSSLPPLPDSLPDLSTSGYSVPRVKTPVMKQHEDTPPLKHPANNGENTPSLKRTANMTDLTEADQEEHVNKRAKTDPSVHNSLVSSRQFSQLVKEDKTGIVMQ</sequence>
<feature type="compositionally biased region" description="Basic and acidic residues" evidence="1">
    <location>
        <begin position="146"/>
        <end position="157"/>
    </location>
</feature>
<proteinExistence type="predicted"/>
<organism evidence="2 3">
    <name type="scientific">Pinctada imbricata</name>
    <name type="common">Atlantic pearl-oyster</name>
    <name type="synonym">Pinctada martensii</name>
    <dbReference type="NCBI Taxonomy" id="66713"/>
    <lineage>
        <taxon>Eukaryota</taxon>
        <taxon>Metazoa</taxon>
        <taxon>Spiralia</taxon>
        <taxon>Lophotrochozoa</taxon>
        <taxon>Mollusca</taxon>
        <taxon>Bivalvia</taxon>
        <taxon>Autobranchia</taxon>
        <taxon>Pteriomorphia</taxon>
        <taxon>Pterioida</taxon>
        <taxon>Pterioidea</taxon>
        <taxon>Pteriidae</taxon>
        <taxon>Pinctada</taxon>
    </lineage>
</organism>
<protein>
    <submittedName>
        <fullName evidence="2">Uncharacterized protein</fullName>
    </submittedName>
</protein>
<dbReference type="Proteomes" id="UP001186944">
    <property type="component" value="Unassembled WGS sequence"/>
</dbReference>
<evidence type="ECO:0000256" key="1">
    <source>
        <dbReference type="SAM" id="MobiDB-lite"/>
    </source>
</evidence>
<keyword evidence="3" id="KW-1185">Reference proteome</keyword>
<feature type="compositionally biased region" description="Low complexity" evidence="1">
    <location>
        <begin position="80"/>
        <end position="97"/>
    </location>
</feature>